<feature type="compositionally biased region" description="Basic and acidic residues" evidence="1">
    <location>
        <begin position="113"/>
        <end position="130"/>
    </location>
</feature>
<feature type="region of interest" description="Disordered" evidence="1">
    <location>
        <begin position="18"/>
        <end position="40"/>
    </location>
</feature>
<sequence>MLALRSLRALRLAPSATRAYTTHPAKSGAQGSGNQGVGEDAADIQRKNALVPVFVAAGAGLVGYIVYSQMSAKKEHEEANKERKTDMRQEKQARLCRLFAATSRAALRPRIAARRDRGVAGEKERMGGRG</sequence>
<evidence type="ECO:0000313" key="2">
    <source>
        <dbReference type="EMBL" id="CDR44303.1"/>
    </source>
</evidence>
<feature type="region of interest" description="Disordered" evidence="1">
    <location>
        <begin position="110"/>
        <end position="130"/>
    </location>
</feature>
<name>A0A061B8T7_RHOTO</name>
<reference evidence="2" key="1">
    <citation type="journal article" date="2014" name="Genome Announc.">
        <title>Draft genome sequence of Rhodosporidium toruloides CECT1137, an oleaginous yeast of biotechnological interest.</title>
        <authorList>
            <person name="Morin N."/>
            <person name="Calcas X."/>
            <person name="Devillers H."/>
            <person name="Durrens P."/>
            <person name="Sherman D.J."/>
            <person name="Nicaud J.-M."/>
            <person name="Neuveglise C."/>
        </authorList>
    </citation>
    <scope>NUCLEOTIDE SEQUENCE</scope>
    <source>
        <strain evidence="2">CECT1137</strain>
    </source>
</reference>
<dbReference type="EMBL" id="LK052944">
    <property type="protein sequence ID" value="CDR44303.1"/>
    <property type="molecule type" value="Genomic_DNA"/>
</dbReference>
<evidence type="ECO:0000256" key="1">
    <source>
        <dbReference type="SAM" id="MobiDB-lite"/>
    </source>
</evidence>
<proteinExistence type="predicted"/>
<organism evidence="2">
    <name type="scientific">Rhodotorula toruloides</name>
    <name type="common">Yeast</name>
    <name type="synonym">Rhodosporidium toruloides</name>
    <dbReference type="NCBI Taxonomy" id="5286"/>
    <lineage>
        <taxon>Eukaryota</taxon>
        <taxon>Fungi</taxon>
        <taxon>Dikarya</taxon>
        <taxon>Basidiomycota</taxon>
        <taxon>Pucciniomycotina</taxon>
        <taxon>Microbotryomycetes</taxon>
        <taxon>Sporidiobolales</taxon>
        <taxon>Sporidiobolaceae</taxon>
        <taxon>Rhodotorula</taxon>
    </lineage>
</organism>
<gene>
    <name evidence="2" type="ORF">RHTO0S_09e02234g</name>
</gene>
<dbReference type="OrthoDB" id="10410863at2759"/>
<dbReference type="AlphaFoldDB" id="A0A061B8T7"/>
<protein>
    <submittedName>
        <fullName evidence="2">RHTO0S09e02234g1_1</fullName>
    </submittedName>
</protein>
<accession>A0A061B8T7</accession>